<protein>
    <submittedName>
        <fullName evidence="1">Uncharacterized protein</fullName>
    </submittedName>
</protein>
<organism evidence="1 2">
    <name type="scientific">Acidipropionibacterium virtanenii</name>
    <dbReference type="NCBI Taxonomy" id="2057246"/>
    <lineage>
        <taxon>Bacteria</taxon>
        <taxon>Bacillati</taxon>
        <taxon>Actinomycetota</taxon>
        <taxon>Actinomycetes</taxon>
        <taxon>Propionibacteriales</taxon>
        <taxon>Propionibacteriaceae</taxon>
        <taxon>Acidipropionibacterium</taxon>
    </lineage>
</organism>
<dbReference type="AlphaFoldDB" id="A0A344UPX5"/>
<evidence type="ECO:0000313" key="1">
    <source>
        <dbReference type="EMBL" id="AXE37323.1"/>
    </source>
</evidence>
<evidence type="ECO:0000313" key="2">
    <source>
        <dbReference type="Proteomes" id="UP000251995"/>
    </source>
</evidence>
<reference evidence="1 2" key="1">
    <citation type="submission" date="2017-12" db="EMBL/GenBank/DDBJ databases">
        <title>The whole genome sequence of the Acidipropionibacterium virtanenii sp. nov. type strain JS278.</title>
        <authorList>
            <person name="Laine P."/>
            <person name="Deptula P."/>
            <person name="Varmanen P."/>
            <person name="Auvinen P."/>
        </authorList>
    </citation>
    <scope>NUCLEOTIDE SEQUENCE [LARGE SCALE GENOMIC DNA]</scope>
    <source>
        <strain evidence="1 2">JS278</strain>
    </source>
</reference>
<gene>
    <name evidence="1" type="ORF">JS278_00126</name>
</gene>
<sequence>MRPHVREVYSSDIDVDLYTPTDPHHDGQWIRFIIGPDDAPGEESFDVLICTPAWLSEVISTDGPQIGRHHLIVDPMDLNEAITFLRRRIESLTAEDWGGLAGRLSRIGHWEFEDYST</sequence>
<dbReference type="KEGG" id="acij:JS278_00126"/>
<dbReference type="InterPro" id="IPR028964">
    <property type="entry name" value="Imm8"/>
</dbReference>
<dbReference type="RefSeq" id="WP_114043490.1">
    <property type="nucleotide sequence ID" value="NZ_CP025198.1"/>
</dbReference>
<dbReference type="Proteomes" id="UP000251995">
    <property type="component" value="Chromosome"/>
</dbReference>
<dbReference type="EMBL" id="CP025198">
    <property type="protein sequence ID" value="AXE37323.1"/>
    <property type="molecule type" value="Genomic_DNA"/>
</dbReference>
<proteinExistence type="predicted"/>
<keyword evidence="2" id="KW-1185">Reference proteome</keyword>
<dbReference type="OrthoDB" id="5521406at2"/>
<accession>A0A344UPX5</accession>
<dbReference type="Pfam" id="PF15586">
    <property type="entry name" value="Imm8"/>
    <property type="match status" value="1"/>
</dbReference>
<name>A0A344UPX5_9ACTN</name>